<feature type="domain" description="Myb-like DNA-binding" evidence="2">
    <location>
        <begin position="8"/>
        <end position="54"/>
    </location>
</feature>
<dbReference type="Pfam" id="PF22980">
    <property type="entry name" value="Myb_DNA-bind_8"/>
    <property type="match status" value="1"/>
</dbReference>
<feature type="compositionally biased region" description="Low complexity" evidence="1">
    <location>
        <begin position="176"/>
        <end position="196"/>
    </location>
</feature>
<dbReference type="GeneID" id="18760221"/>
<proteinExistence type="predicted"/>
<reference evidence="3 4" key="1">
    <citation type="journal article" date="2012" name="BMC Genomics">
        <title>Sequencing the genome of Marssonina brunnea reveals fungus-poplar co-evolution.</title>
        <authorList>
            <person name="Zhu S."/>
            <person name="Cao Y.-Z."/>
            <person name="Jiang C."/>
            <person name="Tan B.-Y."/>
            <person name="Wang Z."/>
            <person name="Feng S."/>
            <person name="Zhang L."/>
            <person name="Su X.-H."/>
            <person name="Brejova B."/>
            <person name="Vinar T."/>
            <person name="Xu M."/>
            <person name="Wang M.-X."/>
            <person name="Zhang S.-G."/>
            <person name="Huang M.-R."/>
            <person name="Wu R."/>
            <person name="Zhou Y."/>
        </authorList>
    </citation>
    <scope>NUCLEOTIDE SEQUENCE [LARGE SCALE GENOMIC DNA]</scope>
    <source>
        <strain evidence="3 4">MB_m1</strain>
    </source>
</reference>
<feature type="compositionally biased region" description="Basic and acidic residues" evidence="1">
    <location>
        <begin position="333"/>
        <end position="353"/>
    </location>
</feature>
<feature type="compositionally biased region" description="Low complexity" evidence="1">
    <location>
        <begin position="211"/>
        <end position="235"/>
    </location>
</feature>
<evidence type="ECO:0000313" key="3">
    <source>
        <dbReference type="EMBL" id="EKD17425.1"/>
    </source>
</evidence>
<feature type="compositionally biased region" description="Basic and acidic residues" evidence="1">
    <location>
        <begin position="163"/>
        <end position="174"/>
    </location>
</feature>
<feature type="region of interest" description="Disordered" evidence="1">
    <location>
        <begin position="315"/>
        <end position="353"/>
    </location>
</feature>
<evidence type="ECO:0000256" key="1">
    <source>
        <dbReference type="SAM" id="MobiDB-lite"/>
    </source>
</evidence>
<evidence type="ECO:0000259" key="2">
    <source>
        <dbReference type="Pfam" id="PF22980"/>
    </source>
</evidence>
<dbReference type="OrthoDB" id="3944408at2759"/>
<accession>K1WIE6</accession>
<keyword evidence="4" id="KW-1185">Reference proteome</keyword>
<evidence type="ECO:0000313" key="4">
    <source>
        <dbReference type="Proteomes" id="UP000006753"/>
    </source>
</evidence>
<protein>
    <recommendedName>
        <fullName evidence="2">Myb-like DNA-binding domain-containing protein</fullName>
    </recommendedName>
</protein>
<gene>
    <name evidence="3" type="ORF">MBM_04286</name>
</gene>
<feature type="compositionally biased region" description="Basic residues" evidence="1">
    <location>
        <begin position="134"/>
        <end position="144"/>
    </location>
</feature>
<dbReference type="InParanoid" id="K1WIE6"/>
<dbReference type="EMBL" id="JH921436">
    <property type="protein sequence ID" value="EKD17425.1"/>
    <property type="molecule type" value="Genomic_DNA"/>
</dbReference>
<dbReference type="InterPro" id="IPR054505">
    <property type="entry name" value="Myb_DNA-bind_8"/>
</dbReference>
<dbReference type="Proteomes" id="UP000006753">
    <property type="component" value="Unassembled WGS sequence"/>
</dbReference>
<dbReference type="AlphaFoldDB" id="K1WIE6"/>
<feature type="region of interest" description="Disordered" evidence="1">
    <location>
        <begin position="106"/>
        <end position="235"/>
    </location>
</feature>
<feature type="compositionally biased region" description="Gly residues" evidence="1">
    <location>
        <begin position="116"/>
        <end position="125"/>
    </location>
</feature>
<sequence>MPSKIQLDENLWFLYICLQKSDLKAIDFNAVGLATSLKPPAARMRYTRLKRQIESGLLLTHTTPAAPSSPTLSPSPQPSSLSHPHSSSPSTSASYFKAAPIAVKRKRAIKKSQESSGGGGGGNSSDGGDEKHLPPHHSRYRSHPSHLGPGNSKPANKAKREKQKSEIKTEHKSDWSSAASSPFSSFSGSSSASASNSEDEIPLRKRRALAHAHTQAHAAQQRSAAPSPSQPATQMVAPGQGMEMAMGQGAMQGYNTYAQAPRVQLGSEGDRGVAHGLANMGYTGRGVYASPYVGFIDGRPTPDAMGMPAPGGLGLGSSLGFENGLPRPGLEGEMEREVGEQREEGGENVEGRG</sequence>
<dbReference type="HOGENOM" id="CLU_785447_0_0_1"/>
<dbReference type="KEGG" id="mbe:MBM_04286"/>
<feature type="region of interest" description="Disordered" evidence="1">
    <location>
        <begin position="61"/>
        <end position="94"/>
    </location>
</feature>
<organism evidence="3 4">
    <name type="scientific">Marssonina brunnea f. sp. multigermtubi (strain MB_m1)</name>
    <name type="common">Marssonina leaf spot fungus</name>
    <dbReference type="NCBI Taxonomy" id="1072389"/>
    <lineage>
        <taxon>Eukaryota</taxon>
        <taxon>Fungi</taxon>
        <taxon>Dikarya</taxon>
        <taxon>Ascomycota</taxon>
        <taxon>Pezizomycotina</taxon>
        <taxon>Leotiomycetes</taxon>
        <taxon>Helotiales</taxon>
        <taxon>Drepanopezizaceae</taxon>
        <taxon>Drepanopeziza</taxon>
    </lineage>
</organism>
<dbReference type="eggNOG" id="ENOG502RM9J">
    <property type="taxonomic scope" value="Eukaryota"/>
</dbReference>
<name>K1WIE6_MARBU</name>